<feature type="transmembrane region" description="Helical" evidence="5">
    <location>
        <begin position="208"/>
        <end position="234"/>
    </location>
</feature>
<evidence type="ECO:0000256" key="3">
    <source>
        <dbReference type="ARBA" id="ARBA00022989"/>
    </source>
</evidence>
<evidence type="ECO:0000259" key="6">
    <source>
        <dbReference type="Pfam" id="PF04932"/>
    </source>
</evidence>
<gene>
    <name evidence="7" type="ORF">K8V30_04875</name>
</gene>
<reference evidence="7" key="1">
    <citation type="journal article" date="2021" name="PeerJ">
        <title>Extensive microbial diversity within the chicken gut microbiome revealed by metagenomics and culture.</title>
        <authorList>
            <person name="Gilroy R."/>
            <person name="Ravi A."/>
            <person name="Getino M."/>
            <person name="Pursley I."/>
            <person name="Horton D.L."/>
            <person name="Alikhan N.F."/>
            <person name="Baker D."/>
            <person name="Gharbi K."/>
            <person name="Hall N."/>
            <person name="Watson M."/>
            <person name="Adriaenssens E.M."/>
            <person name="Foster-Nyarko E."/>
            <person name="Jarju S."/>
            <person name="Secka A."/>
            <person name="Antonio M."/>
            <person name="Oren A."/>
            <person name="Chaudhuri R.R."/>
            <person name="La Ragione R."/>
            <person name="Hildebrand F."/>
            <person name="Pallen M.J."/>
        </authorList>
    </citation>
    <scope>NUCLEOTIDE SEQUENCE</scope>
    <source>
        <strain evidence="7">CHK160-4876</strain>
    </source>
</reference>
<dbReference type="InterPro" id="IPR051533">
    <property type="entry name" value="WaaL-like"/>
</dbReference>
<evidence type="ECO:0000256" key="1">
    <source>
        <dbReference type="ARBA" id="ARBA00004141"/>
    </source>
</evidence>
<dbReference type="GO" id="GO:0016020">
    <property type="term" value="C:membrane"/>
    <property type="evidence" value="ECO:0007669"/>
    <property type="project" value="UniProtKB-SubCell"/>
</dbReference>
<feature type="transmembrane region" description="Helical" evidence="5">
    <location>
        <begin position="325"/>
        <end position="349"/>
    </location>
</feature>
<protein>
    <submittedName>
        <fullName evidence="7">O-antigen ligase family protein</fullName>
    </submittedName>
</protein>
<reference evidence="7" key="2">
    <citation type="submission" date="2021-09" db="EMBL/GenBank/DDBJ databases">
        <authorList>
            <person name="Gilroy R."/>
        </authorList>
    </citation>
    <scope>NUCLEOTIDE SEQUENCE</scope>
    <source>
        <strain evidence="7">CHK160-4876</strain>
    </source>
</reference>
<dbReference type="PANTHER" id="PTHR37422">
    <property type="entry name" value="TEICHURONIC ACID BIOSYNTHESIS PROTEIN TUAE"/>
    <property type="match status" value="1"/>
</dbReference>
<dbReference type="InterPro" id="IPR007016">
    <property type="entry name" value="O-antigen_ligase-rel_domated"/>
</dbReference>
<feature type="transmembrane region" description="Helical" evidence="5">
    <location>
        <begin position="409"/>
        <end position="429"/>
    </location>
</feature>
<evidence type="ECO:0000313" key="8">
    <source>
        <dbReference type="Proteomes" id="UP000700212"/>
    </source>
</evidence>
<dbReference type="Pfam" id="PF04932">
    <property type="entry name" value="Wzy_C"/>
    <property type="match status" value="1"/>
</dbReference>
<feature type="transmembrane region" description="Helical" evidence="5">
    <location>
        <begin position="130"/>
        <end position="150"/>
    </location>
</feature>
<keyword evidence="2 5" id="KW-0812">Transmembrane</keyword>
<evidence type="ECO:0000256" key="4">
    <source>
        <dbReference type="ARBA" id="ARBA00023136"/>
    </source>
</evidence>
<dbReference type="Proteomes" id="UP000700212">
    <property type="component" value="Unassembled WGS sequence"/>
</dbReference>
<feature type="transmembrane region" description="Helical" evidence="5">
    <location>
        <begin position="101"/>
        <end position="118"/>
    </location>
</feature>
<sequence length="678" mass="76297">MKQYIWHIAWLALVMTVGWQGLYFKHDFYVVALVVALIGLVTMLISRSAPYFYILGLSAITLLPLLGGVAPHFVAEGFVRAVTYLFLFILIQTYGKKDVRLFYVAGIVVTLWSYFQPNLDAGRYGGVFEYANVTAIVVGAFFLFGLLQYVGEQRPKLALFWLLPLLPMATLVALTASRGALLALAAAWLLALWLVPSTQQLLFATMTIAHIVLVAMLPFPVVFIGSIGVVLIHWGMRKLTWQPSPLLLPLISVIIGGIVVVSKWQGIQQMLTGRNTATERFVHWRDGLLVAQDSLWFGHGYGGFARHITRFQSEPYRTIEAHNGYLDLVINYGVVGAVALFGVVVWLAYQVIKAWQPTAVAPLIFISAIAIHSALDFTQAYGFVGILVVYAFALLYTPRVISMNTIVNVVMLPAIAFGVMYITGTTLIAQAYDKHLAHVSDAKAYEQTLQRAIRLDRNEPLYAIKQLAYEVKVYEQTETTVHYEQVIQTATAIAERFFASPTVLLQVAMYLEALQAYEQSEALVEQVIALDRYEEQAYALGIKIASQQALTYFITDDQRYEKAVAHARAFEQRVNQAMLQNADRRWDFRVTEEAHYYLAMLALQREEDEAVLQHTEAVLYATYAEAQVYKEHAAALRAIVLTRQGQLDEVARYEQQYPGLRAYQQQYEKLQPSKGALE</sequence>
<organism evidence="7 8">
    <name type="scientific">Metalysinibacillus jejuensis</name>
    <dbReference type="NCBI Taxonomy" id="914327"/>
    <lineage>
        <taxon>Bacteria</taxon>
        <taxon>Bacillati</taxon>
        <taxon>Bacillota</taxon>
        <taxon>Bacilli</taxon>
        <taxon>Bacillales</taxon>
        <taxon>Caryophanaceae</taxon>
        <taxon>Metalysinibacillus</taxon>
    </lineage>
</organism>
<evidence type="ECO:0000256" key="2">
    <source>
        <dbReference type="ARBA" id="ARBA00022692"/>
    </source>
</evidence>
<dbReference type="EMBL" id="DYTV01000060">
    <property type="protein sequence ID" value="HJH11021.1"/>
    <property type="molecule type" value="Genomic_DNA"/>
</dbReference>
<feature type="transmembrane region" description="Helical" evidence="5">
    <location>
        <begin position="180"/>
        <end position="196"/>
    </location>
</feature>
<dbReference type="GO" id="GO:0016874">
    <property type="term" value="F:ligase activity"/>
    <property type="evidence" value="ECO:0007669"/>
    <property type="project" value="UniProtKB-KW"/>
</dbReference>
<evidence type="ECO:0000313" key="7">
    <source>
        <dbReference type="EMBL" id="HJH11021.1"/>
    </source>
</evidence>
<feature type="transmembrane region" description="Helical" evidence="5">
    <location>
        <begin position="5"/>
        <end position="22"/>
    </location>
</feature>
<dbReference type="AlphaFoldDB" id="A0A921NAT9"/>
<feature type="transmembrane region" description="Helical" evidence="5">
    <location>
        <begin position="28"/>
        <end position="45"/>
    </location>
</feature>
<feature type="transmembrane region" description="Helical" evidence="5">
    <location>
        <begin position="246"/>
        <end position="264"/>
    </location>
</feature>
<dbReference type="PANTHER" id="PTHR37422:SF13">
    <property type="entry name" value="LIPOPOLYSACCHARIDE BIOSYNTHESIS PROTEIN PA4999-RELATED"/>
    <property type="match status" value="1"/>
</dbReference>
<proteinExistence type="predicted"/>
<keyword evidence="7" id="KW-0436">Ligase</keyword>
<keyword evidence="4 5" id="KW-0472">Membrane</keyword>
<feature type="transmembrane region" description="Helical" evidence="5">
    <location>
        <begin position="380"/>
        <end position="397"/>
    </location>
</feature>
<feature type="domain" description="O-antigen ligase-related" evidence="6">
    <location>
        <begin position="165"/>
        <end position="341"/>
    </location>
</feature>
<feature type="transmembrane region" description="Helical" evidence="5">
    <location>
        <begin position="157"/>
        <end position="174"/>
    </location>
</feature>
<keyword evidence="3 5" id="KW-1133">Transmembrane helix</keyword>
<feature type="transmembrane region" description="Helical" evidence="5">
    <location>
        <begin position="52"/>
        <end position="71"/>
    </location>
</feature>
<name>A0A921NAT9_9BACL</name>
<accession>A0A921NAT9</accession>
<comment type="caution">
    <text evidence="7">The sequence shown here is derived from an EMBL/GenBank/DDBJ whole genome shotgun (WGS) entry which is preliminary data.</text>
</comment>
<evidence type="ECO:0000256" key="5">
    <source>
        <dbReference type="SAM" id="Phobius"/>
    </source>
</evidence>
<comment type="subcellular location">
    <subcellularLocation>
        <location evidence="1">Membrane</location>
        <topology evidence="1">Multi-pass membrane protein</topology>
    </subcellularLocation>
</comment>
<feature type="transmembrane region" description="Helical" evidence="5">
    <location>
        <begin position="77"/>
        <end position="94"/>
    </location>
</feature>